<dbReference type="Pfam" id="PF20670">
    <property type="entry name" value="DUF6816"/>
    <property type="match status" value="1"/>
</dbReference>
<protein>
    <recommendedName>
        <fullName evidence="2">DUF6816 domain-containing protein</fullName>
    </recommendedName>
</protein>
<organism evidence="3">
    <name type="scientific">Calcidiscus leptoporus</name>
    <dbReference type="NCBI Taxonomy" id="127549"/>
    <lineage>
        <taxon>Eukaryota</taxon>
        <taxon>Haptista</taxon>
        <taxon>Haptophyta</taxon>
        <taxon>Prymnesiophyceae</taxon>
        <taxon>Coccolithales</taxon>
        <taxon>Calcidiscaceae</taxon>
        <taxon>Calcidiscus</taxon>
    </lineage>
</organism>
<dbReference type="AlphaFoldDB" id="A0A7S0NRT9"/>
<evidence type="ECO:0000256" key="1">
    <source>
        <dbReference type="SAM" id="SignalP"/>
    </source>
</evidence>
<reference evidence="3" key="1">
    <citation type="submission" date="2021-01" db="EMBL/GenBank/DDBJ databases">
        <authorList>
            <person name="Corre E."/>
            <person name="Pelletier E."/>
            <person name="Niang G."/>
            <person name="Scheremetjew M."/>
            <person name="Finn R."/>
            <person name="Kale V."/>
            <person name="Holt S."/>
            <person name="Cochrane G."/>
            <person name="Meng A."/>
            <person name="Brown T."/>
            <person name="Cohen L."/>
        </authorList>
    </citation>
    <scope>NUCLEOTIDE SEQUENCE</scope>
    <source>
        <strain evidence="3">RCC1130</strain>
    </source>
</reference>
<evidence type="ECO:0000313" key="3">
    <source>
        <dbReference type="EMBL" id="CAD8530800.1"/>
    </source>
</evidence>
<feature type="chain" id="PRO_5031513937" description="DUF6816 domain-containing protein" evidence="1">
    <location>
        <begin position="25"/>
        <end position="130"/>
    </location>
</feature>
<feature type="domain" description="DUF6816" evidence="2">
    <location>
        <begin position="60"/>
        <end position="123"/>
    </location>
</feature>
<gene>
    <name evidence="3" type="ORF">CLEP1334_LOCUS6052</name>
</gene>
<name>A0A7S0NRT9_9EUKA</name>
<keyword evidence="1" id="KW-0732">Signal</keyword>
<proteinExistence type="predicted"/>
<accession>A0A7S0NRT9</accession>
<evidence type="ECO:0000259" key="2">
    <source>
        <dbReference type="Pfam" id="PF20670"/>
    </source>
</evidence>
<dbReference type="InterPro" id="IPR049213">
    <property type="entry name" value="DUF6816"/>
</dbReference>
<dbReference type="EMBL" id="HBER01012130">
    <property type="protein sequence ID" value="CAD8530800.1"/>
    <property type="molecule type" value="Transcribed_RNA"/>
</dbReference>
<feature type="signal peptide" evidence="1">
    <location>
        <begin position="1"/>
        <end position="24"/>
    </location>
</feature>
<sequence length="130" mass="14116">MLTSRRLALSSLLPLLLPSSPSRAVGPRTSSRVPLAPRFLPLGDGVQLSLPGEWLAPSSPSLLAYPPWLLGTWQVTNDVQAFSMPLGSAFVDSFTIASADDDVQRGERLRYLLRWISHGDGTVACIPPHR</sequence>